<gene>
    <name evidence="10" type="ORF">OBBRIDRAFT_850468</name>
</gene>
<evidence type="ECO:0000313" key="11">
    <source>
        <dbReference type="Proteomes" id="UP000250043"/>
    </source>
</evidence>
<keyword evidence="4 8" id="KW-1133">Transmembrane helix</keyword>
<organism evidence="10 11">
    <name type="scientific">Obba rivulosa</name>
    <dbReference type="NCBI Taxonomy" id="1052685"/>
    <lineage>
        <taxon>Eukaryota</taxon>
        <taxon>Fungi</taxon>
        <taxon>Dikarya</taxon>
        <taxon>Basidiomycota</taxon>
        <taxon>Agaricomycotina</taxon>
        <taxon>Agaricomycetes</taxon>
        <taxon>Polyporales</taxon>
        <taxon>Gelatoporiaceae</taxon>
        <taxon>Obba</taxon>
    </lineage>
</organism>
<feature type="region of interest" description="Disordered" evidence="7">
    <location>
        <begin position="1"/>
        <end position="29"/>
    </location>
</feature>
<keyword evidence="2" id="KW-0813">Transport</keyword>
<evidence type="ECO:0000256" key="7">
    <source>
        <dbReference type="SAM" id="MobiDB-lite"/>
    </source>
</evidence>
<feature type="transmembrane region" description="Helical" evidence="8">
    <location>
        <begin position="74"/>
        <end position="99"/>
    </location>
</feature>
<dbReference type="SUPFAM" id="SSF103473">
    <property type="entry name" value="MFS general substrate transporter"/>
    <property type="match status" value="1"/>
</dbReference>
<sequence length="540" mass="59259">MESQLSTTGDRDTPRHQTEQLVDTHENHAESRTVVEVDAASEPPSGVWAQSDAAQGPSSQVEQPYSIYITWEKWFIVSAAAFASVFSPLVGTIYFPAIPVLASAFNKSVELINLTVTVYMVLQGISPMFWGTLADRWGRRPMFLACTLVLALSCVGLALVPTNMYWLLMLLRCIQAAGSASTIALGAGVIGDIAAQYERGKFFGVWNIGPMAGPCIGPVLGGLLAQGLGWRSIFWFICIASALCFAFLLAFLPETLRAIVGDGSIPPPPLYKPLIPVIGRNRPNSVLVVKVPRKKFQNPLRLFLYPDVALLLLYNAILYSVFYAVTASISTLFQSVYPWLSEIETGLCFLSIGGGMLIGGVITGRLLDWDYRRIKEKLMRSAVAEDSGEKMRPEDVTREEHFPIERARLRMMPIYFTISLVSCIGYGWCLDQKVSIAGPLVLLFIYGWACVAIMNIVSTTLVDLAPEMSSSITACNNLCRCSFGAVCVSVIDLILNAIGAGWTYVLLAGPCVLVFPTIFVVMLKGPKWRESRRARRQPSP</sequence>
<feature type="transmembrane region" description="Helical" evidence="8">
    <location>
        <begin position="478"/>
        <end position="498"/>
    </location>
</feature>
<protein>
    <submittedName>
        <fullName evidence="10">MFS general substrate transporter</fullName>
    </submittedName>
</protein>
<dbReference type="EMBL" id="KV722489">
    <property type="protein sequence ID" value="OCH87319.1"/>
    <property type="molecule type" value="Genomic_DNA"/>
</dbReference>
<evidence type="ECO:0000256" key="4">
    <source>
        <dbReference type="ARBA" id="ARBA00022989"/>
    </source>
</evidence>
<feature type="transmembrane region" description="Helical" evidence="8">
    <location>
        <begin position="111"/>
        <end position="130"/>
    </location>
</feature>
<comment type="subcellular location">
    <subcellularLocation>
        <location evidence="1">Membrane</location>
        <topology evidence="1">Multi-pass membrane protein</topology>
    </subcellularLocation>
</comment>
<evidence type="ECO:0000259" key="9">
    <source>
        <dbReference type="PROSITE" id="PS50850"/>
    </source>
</evidence>
<dbReference type="PROSITE" id="PS50850">
    <property type="entry name" value="MFS"/>
    <property type="match status" value="1"/>
</dbReference>
<feature type="transmembrane region" description="Helical" evidence="8">
    <location>
        <begin position="343"/>
        <end position="367"/>
    </location>
</feature>
<keyword evidence="3 8" id="KW-0812">Transmembrane</keyword>
<feature type="transmembrane region" description="Helical" evidence="8">
    <location>
        <begin position="166"/>
        <end position="190"/>
    </location>
</feature>
<dbReference type="OrthoDB" id="440553at2759"/>
<feature type="domain" description="Major facilitator superfamily (MFS) profile" evidence="9">
    <location>
        <begin position="76"/>
        <end position="526"/>
    </location>
</feature>
<dbReference type="PANTHER" id="PTHR23502:SF51">
    <property type="entry name" value="QUINIDINE RESISTANCE PROTEIN 1-RELATED"/>
    <property type="match status" value="1"/>
</dbReference>
<dbReference type="AlphaFoldDB" id="A0A8E2AQ43"/>
<dbReference type="FunFam" id="1.20.1250.20:FF:000172">
    <property type="entry name" value="MFS multidrug resistance transporter"/>
    <property type="match status" value="1"/>
</dbReference>
<dbReference type="Proteomes" id="UP000250043">
    <property type="component" value="Unassembled WGS sequence"/>
</dbReference>
<keyword evidence="6" id="KW-0325">Glycoprotein</keyword>
<feature type="transmembrane region" description="Helical" evidence="8">
    <location>
        <begin position="412"/>
        <end position="430"/>
    </location>
</feature>
<feature type="compositionally biased region" description="Basic and acidic residues" evidence="7">
    <location>
        <begin position="9"/>
        <end position="29"/>
    </location>
</feature>
<name>A0A8E2AQ43_9APHY</name>
<feature type="transmembrane region" description="Helical" evidence="8">
    <location>
        <begin position="302"/>
        <end position="323"/>
    </location>
</feature>
<evidence type="ECO:0000256" key="8">
    <source>
        <dbReference type="SAM" id="Phobius"/>
    </source>
</evidence>
<dbReference type="InterPro" id="IPR011701">
    <property type="entry name" value="MFS"/>
</dbReference>
<dbReference type="InterPro" id="IPR020846">
    <property type="entry name" value="MFS_dom"/>
</dbReference>
<evidence type="ECO:0000256" key="5">
    <source>
        <dbReference type="ARBA" id="ARBA00023136"/>
    </source>
</evidence>
<evidence type="ECO:0000256" key="1">
    <source>
        <dbReference type="ARBA" id="ARBA00004141"/>
    </source>
</evidence>
<proteinExistence type="predicted"/>
<feature type="transmembrane region" description="Helical" evidence="8">
    <location>
        <begin position="504"/>
        <end position="523"/>
    </location>
</feature>
<keyword evidence="11" id="KW-1185">Reference proteome</keyword>
<dbReference type="Pfam" id="PF07690">
    <property type="entry name" value="MFS_1"/>
    <property type="match status" value="1"/>
</dbReference>
<evidence type="ECO:0000313" key="10">
    <source>
        <dbReference type="EMBL" id="OCH87319.1"/>
    </source>
</evidence>
<feature type="transmembrane region" description="Helical" evidence="8">
    <location>
        <begin position="233"/>
        <end position="252"/>
    </location>
</feature>
<evidence type="ECO:0000256" key="3">
    <source>
        <dbReference type="ARBA" id="ARBA00022692"/>
    </source>
</evidence>
<feature type="transmembrane region" description="Helical" evidence="8">
    <location>
        <begin position="142"/>
        <end position="160"/>
    </location>
</feature>
<dbReference type="GO" id="GO:0005886">
    <property type="term" value="C:plasma membrane"/>
    <property type="evidence" value="ECO:0007669"/>
    <property type="project" value="TreeGrafter"/>
</dbReference>
<reference evidence="10 11" key="1">
    <citation type="submission" date="2016-07" db="EMBL/GenBank/DDBJ databases">
        <title>Draft genome of the white-rot fungus Obba rivulosa 3A-2.</title>
        <authorList>
            <consortium name="DOE Joint Genome Institute"/>
            <person name="Miettinen O."/>
            <person name="Riley R."/>
            <person name="Acob R."/>
            <person name="Barry K."/>
            <person name="Cullen D."/>
            <person name="De Vries R."/>
            <person name="Hainaut M."/>
            <person name="Hatakka A."/>
            <person name="Henrissat B."/>
            <person name="Hilden K."/>
            <person name="Kuo R."/>
            <person name="Labutti K."/>
            <person name="Lipzen A."/>
            <person name="Makela M.R."/>
            <person name="Sandor L."/>
            <person name="Spatafora J.W."/>
            <person name="Grigoriev I.V."/>
            <person name="Hibbett D.S."/>
        </authorList>
    </citation>
    <scope>NUCLEOTIDE SEQUENCE [LARGE SCALE GENOMIC DNA]</scope>
    <source>
        <strain evidence="10 11">3A-2</strain>
    </source>
</reference>
<dbReference type="InterPro" id="IPR036259">
    <property type="entry name" value="MFS_trans_sf"/>
</dbReference>
<dbReference type="GO" id="GO:0015137">
    <property type="term" value="F:citrate transmembrane transporter activity"/>
    <property type="evidence" value="ECO:0007669"/>
    <property type="project" value="UniProtKB-ARBA"/>
</dbReference>
<dbReference type="FunFam" id="1.20.1720.10:FF:000009">
    <property type="entry name" value="MFS multidrug transporter"/>
    <property type="match status" value="1"/>
</dbReference>
<accession>A0A8E2AQ43</accession>
<keyword evidence="5 8" id="KW-0472">Membrane</keyword>
<dbReference type="Gene3D" id="1.20.1250.20">
    <property type="entry name" value="MFS general substrate transporter like domains"/>
    <property type="match status" value="1"/>
</dbReference>
<dbReference type="GO" id="GO:0140115">
    <property type="term" value="P:export across plasma membrane"/>
    <property type="evidence" value="ECO:0007669"/>
    <property type="project" value="UniProtKB-ARBA"/>
</dbReference>
<dbReference type="PANTHER" id="PTHR23502">
    <property type="entry name" value="MAJOR FACILITATOR SUPERFAMILY"/>
    <property type="match status" value="1"/>
</dbReference>
<evidence type="ECO:0000256" key="6">
    <source>
        <dbReference type="ARBA" id="ARBA00023180"/>
    </source>
</evidence>
<feature type="transmembrane region" description="Helical" evidence="8">
    <location>
        <begin position="202"/>
        <end position="221"/>
    </location>
</feature>
<evidence type="ECO:0000256" key="2">
    <source>
        <dbReference type="ARBA" id="ARBA00022448"/>
    </source>
</evidence>
<feature type="transmembrane region" description="Helical" evidence="8">
    <location>
        <begin position="436"/>
        <end position="457"/>
    </location>
</feature>